<gene>
    <name evidence="1" type="ORF">C8E87_1682</name>
</gene>
<protein>
    <submittedName>
        <fullName evidence="1">Excreted virulence factor EspC (Type VII ESX diderm)</fullName>
    </submittedName>
</protein>
<dbReference type="OrthoDB" id="3688882at2"/>
<dbReference type="GO" id="GO:0009306">
    <property type="term" value="P:protein secretion"/>
    <property type="evidence" value="ECO:0007669"/>
    <property type="project" value="InterPro"/>
</dbReference>
<comment type="caution">
    <text evidence="1">The sequence shown here is derived from an EMBL/GenBank/DDBJ whole genome shotgun (WGS) entry which is preliminary data.</text>
</comment>
<proteinExistence type="predicted"/>
<dbReference type="RefSeq" id="WP_133872576.1">
    <property type="nucleotide sequence ID" value="NZ_BOMD01000083.1"/>
</dbReference>
<organism evidence="1 2">
    <name type="scientific">Paractinoplanes brasiliensis</name>
    <dbReference type="NCBI Taxonomy" id="52695"/>
    <lineage>
        <taxon>Bacteria</taxon>
        <taxon>Bacillati</taxon>
        <taxon>Actinomycetota</taxon>
        <taxon>Actinomycetes</taxon>
        <taxon>Micromonosporales</taxon>
        <taxon>Micromonosporaceae</taxon>
        <taxon>Paractinoplanes</taxon>
    </lineage>
</organism>
<sequence>MSDGFQVDAQQIRAHATRIDGIQQRFAAVKAASSAIVRDDAAYGLLCGWMAGILEARHAKQDELYAYVEENLRLASEALVRTSQDYEVADDAAADRLRRAGGLG</sequence>
<accession>A0A4R6JNR9</accession>
<evidence type="ECO:0000313" key="1">
    <source>
        <dbReference type="EMBL" id="TDO38040.1"/>
    </source>
</evidence>
<dbReference type="AlphaFoldDB" id="A0A4R6JNR9"/>
<dbReference type="Proteomes" id="UP000294901">
    <property type="component" value="Unassembled WGS sequence"/>
</dbReference>
<reference evidence="1 2" key="1">
    <citation type="submission" date="2019-03" db="EMBL/GenBank/DDBJ databases">
        <title>Sequencing the genomes of 1000 actinobacteria strains.</title>
        <authorList>
            <person name="Klenk H.-P."/>
        </authorList>
    </citation>
    <scope>NUCLEOTIDE SEQUENCE [LARGE SCALE GENOMIC DNA]</scope>
    <source>
        <strain evidence="1 2">DSM 43805</strain>
    </source>
</reference>
<name>A0A4R6JNR9_9ACTN</name>
<dbReference type="Pfam" id="PF10824">
    <property type="entry name" value="T7SS_ESX_EspC"/>
    <property type="match status" value="1"/>
</dbReference>
<keyword evidence="2" id="KW-1185">Reference proteome</keyword>
<dbReference type="InterPro" id="IPR022536">
    <property type="entry name" value="EspC"/>
</dbReference>
<dbReference type="EMBL" id="SNWR01000001">
    <property type="protein sequence ID" value="TDO38040.1"/>
    <property type="molecule type" value="Genomic_DNA"/>
</dbReference>
<evidence type="ECO:0000313" key="2">
    <source>
        <dbReference type="Proteomes" id="UP000294901"/>
    </source>
</evidence>